<proteinExistence type="predicted"/>
<dbReference type="RefSeq" id="WP_182667103.1">
    <property type="nucleotide sequence ID" value="NZ_VKHS01001018.1"/>
</dbReference>
<evidence type="ECO:0000313" key="3">
    <source>
        <dbReference type="Proteomes" id="UP000530234"/>
    </source>
</evidence>
<sequence length="200" mass="21797">MHPTPLMTAALDALARRHGFPVRDRAWEEAMAAMTAVESPRHDPECTDLISTVIGQVMRWGGIATDVAVHREVLLRPKPGAPCVRAVPDAVFTARELRVLRQAPPWLEGRDVLMVVETAVPGGEKGRSLRRRAYAEAGIPFHLLIERERATVSLFSRPTPPSTAPDAPGRAYTRLHAVPVGRPLPLPAPFGFDLDTGDLG</sequence>
<keyword evidence="3" id="KW-1185">Reference proteome</keyword>
<dbReference type="InterPro" id="IPR012296">
    <property type="entry name" value="Nuclease_put_TT1808"/>
</dbReference>
<evidence type="ECO:0000313" key="2">
    <source>
        <dbReference type="EMBL" id="MBB0232576.1"/>
    </source>
</evidence>
<feature type="domain" description="Putative restriction endonuclease" evidence="1">
    <location>
        <begin position="53"/>
        <end position="158"/>
    </location>
</feature>
<dbReference type="AlphaFoldDB" id="A0A7W3T8B6"/>
<dbReference type="Pfam" id="PF05685">
    <property type="entry name" value="Uma2"/>
    <property type="match status" value="1"/>
</dbReference>
<reference evidence="3" key="1">
    <citation type="submission" date="2019-10" db="EMBL/GenBank/DDBJ databases">
        <title>Streptomyces sp. nov., a novel actinobacterium isolated from alkaline environment.</title>
        <authorList>
            <person name="Golinska P."/>
        </authorList>
    </citation>
    <scope>NUCLEOTIDE SEQUENCE [LARGE SCALE GENOMIC DNA]</scope>
    <source>
        <strain evidence="3">DSM 42108</strain>
    </source>
</reference>
<dbReference type="EMBL" id="VKHS01001018">
    <property type="protein sequence ID" value="MBB0232576.1"/>
    <property type="molecule type" value="Genomic_DNA"/>
</dbReference>
<dbReference type="Gene3D" id="3.90.1570.10">
    <property type="entry name" value="tt1808, chain A"/>
    <property type="match status" value="1"/>
</dbReference>
<accession>A0A7W3T8B6</accession>
<organism evidence="2 3">
    <name type="scientific">Streptomyces calidiresistens</name>
    <dbReference type="NCBI Taxonomy" id="1485586"/>
    <lineage>
        <taxon>Bacteria</taxon>
        <taxon>Bacillati</taxon>
        <taxon>Actinomycetota</taxon>
        <taxon>Actinomycetes</taxon>
        <taxon>Kitasatosporales</taxon>
        <taxon>Streptomycetaceae</taxon>
        <taxon>Streptomyces</taxon>
    </lineage>
</organism>
<comment type="caution">
    <text evidence="2">The sequence shown here is derived from an EMBL/GenBank/DDBJ whole genome shotgun (WGS) entry which is preliminary data.</text>
</comment>
<evidence type="ECO:0000259" key="1">
    <source>
        <dbReference type="Pfam" id="PF05685"/>
    </source>
</evidence>
<dbReference type="Proteomes" id="UP000530234">
    <property type="component" value="Unassembled WGS sequence"/>
</dbReference>
<protein>
    <recommendedName>
        <fullName evidence="1">Putative restriction endonuclease domain-containing protein</fullName>
    </recommendedName>
</protein>
<name>A0A7W3T8B6_9ACTN</name>
<gene>
    <name evidence="2" type="ORF">FOE67_24600</name>
</gene>
<dbReference type="InterPro" id="IPR008538">
    <property type="entry name" value="Uma2"/>
</dbReference>